<evidence type="ECO:0000313" key="1">
    <source>
        <dbReference type="EMBL" id="GAG06676.1"/>
    </source>
</evidence>
<reference evidence="1" key="1">
    <citation type="journal article" date="2014" name="Front. Microbiol.">
        <title>High frequency of phylogenetically diverse reductive dehalogenase-homologous genes in deep subseafloor sedimentary metagenomes.</title>
        <authorList>
            <person name="Kawai M."/>
            <person name="Futagami T."/>
            <person name="Toyoda A."/>
            <person name="Takaki Y."/>
            <person name="Nishi S."/>
            <person name="Hori S."/>
            <person name="Arai W."/>
            <person name="Tsubouchi T."/>
            <person name="Morono Y."/>
            <person name="Uchiyama I."/>
            <person name="Ito T."/>
            <person name="Fujiyama A."/>
            <person name="Inagaki F."/>
            <person name="Takami H."/>
        </authorList>
    </citation>
    <scope>NUCLEOTIDE SEQUENCE</scope>
    <source>
        <strain evidence="1">Expedition CK06-06</strain>
    </source>
</reference>
<dbReference type="AlphaFoldDB" id="X0W1R0"/>
<feature type="non-terminal residue" evidence="1">
    <location>
        <position position="268"/>
    </location>
</feature>
<dbReference type="EMBL" id="BARS01024337">
    <property type="protein sequence ID" value="GAG06676.1"/>
    <property type="molecule type" value="Genomic_DNA"/>
</dbReference>
<gene>
    <name evidence="1" type="ORF">S01H1_38641</name>
</gene>
<protein>
    <submittedName>
        <fullName evidence="1">Uncharacterized protein</fullName>
    </submittedName>
</protein>
<comment type="caution">
    <text evidence="1">The sequence shown here is derived from an EMBL/GenBank/DDBJ whole genome shotgun (WGS) entry which is preliminary data.</text>
</comment>
<organism evidence="1">
    <name type="scientific">marine sediment metagenome</name>
    <dbReference type="NCBI Taxonomy" id="412755"/>
    <lineage>
        <taxon>unclassified sequences</taxon>
        <taxon>metagenomes</taxon>
        <taxon>ecological metagenomes</taxon>
    </lineage>
</organism>
<sequence>YDFKPDQIFFFSPDRSMGTGVYIHLMGMQGAGTIPILAQGPVIIPGVSENQELILENREVVAVDLLIVAQRGYPPITVTSPTSIVRPDSVEIQSQTILPHTVSALQYYAFDHLHIGRFALLMFAVMENSAGPQRFDITAVTLGGINALNLTNIERALGNTNINVSSWWVDVSMNQIANVVCTINPNPAHNYNIFGQVMSFQEGIRSGNVTTNSFGGAGGFTMDVTGDNPGSRVFSLGADWHIGGGPMIETTGAPPWYYEHVGDNTYMM</sequence>
<proteinExistence type="predicted"/>
<name>X0W1R0_9ZZZZ</name>
<feature type="non-terminal residue" evidence="1">
    <location>
        <position position="1"/>
    </location>
</feature>
<accession>X0W1R0</accession>